<dbReference type="PANTHER" id="PTHR30509:SF9">
    <property type="entry name" value="MULTIDRUG RESISTANCE PROTEIN MDTO"/>
    <property type="match status" value="1"/>
</dbReference>
<feature type="domain" description="Integral membrane protein YccS N-terminal" evidence="7">
    <location>
        <begin position="70"/>
        <end position="342"/>
    </location>
</feature>
<name>A0A6P1QTN2_9FLAO</name>
<dbReference type="Pfam" id="PF12805">
    <property type="entry name" value="FUSC-like"/>
    <property type="match status" value="1"/>
</dbReference>
<evidence type="ECO:0000259" key="7">
    <source>
        <dbReference type="Pfam" id="PF12805"/>
    </source>
</evidence>
<keyword evidence="3" id="KW-0812">Transmembrane</keyword>
<keyword evidence="4" id="KW-1133">Transmembrane helix</keyword>
<accession>A0A6P1QTN2</accession>
<comment type="subcellular location">
    <subcellularLocation>
        <location evidence="1">Cell membrane</location>
        <topology evidence="1">Multi-pass membrane protein</topology>
    </subcellularLocation>
</comment>
<dbReference type="PANTHER" id="PTHR30509">
    <property type="entry name" value="P-HYDROXYBENZOIC ACID EFFLUX PUMP SUBUNIT-RELATED"/>
    <property type="match status" value="1"/>
</dbReference>
<dbReference type="Proteomes" id="UP000464318">
    <property type="component" value="Chromosome"/>
</dbReference>
<evidence type="ECO:0000256" key="3">
    <source>
        <dbReference type="ARBA" id="ARBA00022692"/>
    </source>
</evidence>
<gene>
    <name evidence="9" type="ORF">DBX24_00065</name>
</gene>
<keyword evidence="2" id="KW-1003">Cell membrane</keyword>
<dbReference type="OrthoDB" id="8670769at2"/>
<proteinExistence type="inferred from homology"/>
<evidence type="ECO:0000313" key="9">
    <source>
        <dbReference type="EMBL" id="QHN64393.1"/>
    </source>
</evidence>
<sequence length="740" mass="85115">MYYKTELQKFATGQYVYAGVRITLACVVPAIVLAYFGVLKEYFLFPLATSFVGLTDLPGPFIRRRNSQLFAVVSFFFVALLSGLVKEIVPLVFLLIFVLGMFFTLIGVYGQRLMSVGSIALIVMAIFIDPHLAQGPLWKNLLIFLAGSLWFVFIFLVVSKIQPYKLASQMIGENYIELANFLSIRARLYLPNPNFSKINGLLINKQIQIKELQEGTRETVFKTRTLVNESTTTSRLLMLMLLNSFELHEKLMTSESDYETMQKDFGETGFLPKIHDFLLLLCQEMTNIGIALQGGNKVSLLHNLDEKHAELYKEYFAMRERELKAGSHKNFIVLRHILIRVNDITKDIKGIYNFFYQDEKLAKSLSSGLDYGKFIPKEEKLSYRVLKNNISIDSQHFRHAIRLTLALLIGYAFSFVDVLSLGHSYWILITILAILKPSFSITKSRNLLRLYGTIAGGVFSYGLLYFVDDHNVLLAWLLSSMIICFTFLRSKYFTAVFFMTVYIFLTFNFVNPGNVDVIFKDRLFDTFIGGVISFLVSYLVLPVWEHTQNADLMKKSVRYNKNYFDVVMSALETLVFDDERFRLERKDAMIALANLSANFQRMLSDPKNQQSKMEALHQFVTTSHLSTAYIASLSQYAKMNKDVTEEIDITNWKLKIELEFQKVLSFFGEAEYPEQGKIKPKDKLTPLLAEQRAREIAPDEAEAQEIHLAEVENVQNLLSLIYDVVKEQRRVVEKNYKEQV</sequence>
<evidence type="ECO:0000256" key="1">
    <source>
        <dbReference type="ARBA" id="ARBA00004651"/>
    </source>
</evidence>
<evidence type="ECO:0000256" key="4">
    <source>
        <dbReference type="ARBA" id="ARBA00022989"/>
    </source>
</evidence>
<keyword evidence="10" id="KW-1185">Reference proteome</keyword>
<evidence type="ECO:0000256" key="6">
    <source>
        <dbReference type="ARBA" id="ARBA00043993"/>
    </source>
</evidence>
<comment type="similarity">
    <text evidence="6">Belongs to the YccS/YhfK family.</text>
</comment>
<evidence type="ECO:0000313" key="10">
    <source>
        <dbReference type="Proteomes" id="UP000464318"/>
    </source>
</evidence>
<dbReference type="InterPro" id="IPR032692">
    <property type="entry name" value="YccS_N"/>
</dbReference>
<dbReference type="KEGG" id="bcad:DBX24_00065"/>
<dbReference type="RefSeq" id="WP_160223575.1">
    <property type="nucleotide sequence ID" value="NZ_CP029149.1"/>
</dbReference>
<keyword evidence="5" id="KW-0472">Membrane</keyword>
<dbReference type="InterPro" id="IPR049453">
    <property type="entry name" value="Memb_transporter_dom"/>
</dbReference>
<organism evidence="9 10">
    <name type="scientific">Bergeyella cardium</name>
    <dbReference type="NCBI Taxonomy" id="1585976"/>
    <lineage>
        <taxon>Bacteria</taxon>
        <taxon>Pseudomonadati</taxon>
        <taxon>Bacteroidota</taxon>
        <taxon>Flavobacteriia</taxon>
        <taxon>Flavobacteriales</taxon>
        <taxon>Weeksellaceae</taxon>
        <taxon>Bergeyella</taxon>
    </lineage>
</organism>
<dbReference type="Pfam" id="PF13515">
    <property type="entry name" value="FUSC_2"/>
    <property type="match status" value="1"/>
</dbReference>
<feature type="domain" description="Integral membrane bound transporter" evidence="8">
    <location>
        <begin position="412"/>
        <end position="536"/>
    </location>
</feature>
<reference evidence="9 10" key="1">
    <citation type="submission" date="2018-04" db="EMBL/GenBank/DDBJ databases">
        <title>Characteristic and Complete Genome Sequencing of A Novel Member of Infective Endocarditis Causative Bacteria: Bergeyella cardium QL-PH.</title>
        <authorList>
            <person name="Pan H."/>
            <person name="Sun E."/>
            <person name="Zhang Y."/>
        </authorList>
    </citation>
    <scope>NUCLEOTIDE SEQUENCE [LARGE SCALE GENOMIC DNA]</scope>
    <source>
        <strain evidence="9 10">HPQL</strain>
    </source>
</reference>
<dbReference type="AlphaFoldDB" id="A0A6P1QTN2"/>
<evidence type="ECO:0000256" key="5">
    <source>
        <dbReference type="ARBA" id="ARBA00023136"/>
    </source>
</evidence>
<dbReference type="EMBL" id="CP029149">
    <property type="protein sequence ID" value="QHN64393.1"/>
    <property type="molecule type" value="Genomic_DNA"/>
</dbReference>
<dbReference type="GO" id="GO:0005886">
    <property type="term" value="C:plasma membrane"/>
    <property type="evidence" value="ECO:0007669"/>
    <property type="project" value="UniProtKB-SubCell"/>
</dbReference>
<protein>
    <submittedName>
        <fullName evidence="9">FUSC family protein</fullName>
    </submittedName>
</protein>
<evidence type="ECO:0000256" key="2">
    <source>
        <dbReference type="ARBA" id="ARBA00022475"/>
    </source>
</evidence>
<evidence type="ECO:0000259" key="8">
    <source>
        <dbReference type="Pfam" id="PF13515"/>
    </source>
</evidence>